<protein>
    <submittedName>
        <fullName evidence="1">Uncharacterized protein</fullName>
    </submittedName>
</protein>
<gene>
    <name evidence="1" type="ORF">BDV24DRAFT_131699</name>
</gene>
<reference evidence="1" key="1">
    <citation type="submission" date="2019-04" db="EMBL/GenBank/DDBJ databases">
        <title>Friends and foes A comparative genomics study of 23 Aspergillus species from section Flavi.</title>
        <authorList>
            <consortium name="DOE Joint Genome Institute"/>
            <person name="Kjaerbolling I."/>
            <person name="Vesth T."/>
            <person name="Frisvad J.C."/>
            <person name="Nybo J.L."/>
            <person name="Theobald S."/>
            <person name="Kildgaard S."/>
            <person name="Isbrandt T."/>
            <person name="Kuo A."/>
            <person name="Sato A."/>
            <person name="Lyhne E.K."/>
            <person name="Kogle M.E."/>
            <person name="Wiebenga A."/>
            <person name="Kun R.S."/>
            <person name="Lubbers R.J."/>
            <person name="Makela M.R."/>
            <person name="Barry K."/>
            <person name="Chovatia M."/>
            <person name="Clum A."/>
            <person name="Daum C."/>
            <person name="Haridas S."/>
            <person name="He G."/>
            <person name="LaButti K."/>
            <person name="Lipzen A."/>
            <person name="Mondo S."/>
            <person name="Riley R."/>
            <person name="Salamov A."/>
            <person name="Simmons B.A."/>
            <person name="Magnuson J.K."/>
            <person name="Henrissat B."/>
            <person name="Mortensen U.H."/>
            <person name="Larsen T.O."/>
            <person name="Devries R.P."/>
            <person name="Grigoriev I.V."/>
            <person name="Machida M."/>
            <person name="Baker S.E."/>
            <person name="Andersen M.R."/>
        </authorList>
    </citation>
    <scope>NUCLEOTIDE SEQUENCE</scope>
    <source>
        <strain evidence="1">CBS 117612</strain>
    </source>
</reference>
<dbReference type="EMBL" id="ML737139">
    <property type="protein sequence ID" value="KAE8341612.1"/>
    <property type="molecule type" value="Genomic_DNA"/>
</dbReference>
<name>A0A5N6Y818_9EURO</name>
<feature type="non-terminal residue" evidence="1">
    <location>
        <position position="111"/>
    </location>
</feature>
<sequence length="111" mass="12418">MCCRNGMSDGTIYTILTQKYAASPGLMTFPHRAEPGGNNHCSSSRKQALSLHINNDNFDKVLLMWDGGCAMRTERQHWMGWAGLSTAEKGCRKVHSTCRLILGLYRTQRGL</sequence>
<evidence type="ECO:0000313" key="1">
    <source>
        <dbReference type="EMBL" id="KAE8341612.1"/>
    </source>
</evidence>
<organism evidence="1">
    <name type="scientific">Aspergillus arachidicola</name>
    <dbReference type="NCBI Taxonomy" id="656916"/>
    <lineage>
        <taxon>Eukaryota</taxon>
        <taxon>Fungi</taxon>
        <taxon>Dikarya</taxon>
        <taxon>Ascomycota</taxon>
        <taxon>Pezizomycotina</taxon>
        <taxon>Eurotiomycetes</taxon>
        <taxon>Eurotiomycetidae</taxon>
        <taxon>Eurotiales</taxon>
        <taxon>Aspergillaceae</taxon>
        <taxon>Aspergillus</taxon>
        <taxon>Aspergillus subgen. Circumdati</taxon>
    </lineage>
</organism>
<proteinExistence type="predicted"/>
<accession>A0A5N6Y818</accession>
<dbReference type="AlphaFoldDB" id="A0A5N6Y818"/>
<dbReference type="OrthoDB" id="4379805at2759"/>
<dbReference type="Proteomes" id="UP000325558">
    <property type="component" value="Unassembled WGS sequence"/>
</dbReference>